<keyword evidence="4" id="KW-0547">Nucleotide-binding</keyword>
<dbReference type="GO" id="GO:0003677">
    <property type="term" value="F:DNA binding"/>
    <property type="evidence" value="ECO:0007669"/>
    <property type="project" value="UniProtKB-KW"/>
</dbReference>
<evidence type="ECO:0000256" key="7">
    <source>
        <dbReference type="ARBA" id="ARBA00022840"/>
    </source>
</evidence>
<dbReference type="SUPFAM" id="SSF52540">
    <property type="entry name" value="P-loop containing nucleoside triphosphate hydrolases"/>
    <property type="match status" value="1"/>
</dbReference>
<dbReference type="Gene3D" id="3.40.50.300">
    <property type="entry name" value="P-loop containing nucleotide triphosphate hydrolases"/>
    <property type="match status" value="1"/>
</dbReference>
<dbReference type="Pfam" id="PF00519">
    <property type="entry name" value="PPV_E1_C"/>
    <property type="match status" value="1"/>
</dbReference>
<evidence type="ECO:0000259" key="12">
    <source>
        <dbReference type="Pfam" id="PF00519"/>
    </source>
</evidence>
<feature type="compositionally biased region" description="Polar residues" evidence="11">
    <location>
        <begin position="494"/>
        <end position="504"/>
    </location>
</feature>
<comment type="subcellular location">
    <subcellularLocation>
        <location evidence="1">Host nucleus</location>
    </subcellularLocation>
</comment>
<evidence type="ECO:0000256" key="8">
    <source>
        <dbReference type="ARBA" id="ARBA00023125"/>
    </source>
</evidence>
<evidence type="ECO:0000256" key="9">
    <source>
        <dbReference type="ARBA" id="ARBA00023235"/>
    </source>
</evidence>
<dbReference type="GO" id="GO:0003678">
    <property type="term" value="F:DNA helicase activity"/>
    <property type="evidence" value="ECO:0007669"/>
    <property type="project" value="InterPro"/>
</dbReference>
<evidence type="ECO:0000256" key="5">
    <source>
        <dbReference type="ARBA" id="ARBA00022801"/>
    </source>
</evidence>
<dbReference type="EMBL" id="MW046621">
    <property type="protein sequence ID" value="QTE04100.1"/>
    <property type="molecule type" value="Genomic_DNA"/>
</dbReference>
<keyword evidence="6" id="KW-0347">Helicase</keyword>
<feature type="domain" description="DNA helicase E1 C-terminal Papillomavirus" evidence="12">
    <location>
        <begin position="288"/>
        <end position="362"/>
    </location>
</feature>
<organism evidence="13">
    <name type="scientific">Cecropis daurica parvoviridae sp</name>
    <dbReference type="NCBI Taxonomy" id="2794470"/>
    <lineage>
        <taxon>Viruses</taxon>
        <taxon>Monodnaviria</taxon>
        <taxon>Shotokuvirae</taxon>
        <taxon>Cossaviricota</taxon>
        <taxon>Quintoviricetes</taxon>
        <taxon>Piccovirales</taxon>
        <taxon>Parvoviridae</taxon>
    </lineage>
</organism>
<comment type="function">
    <text evidence="10">ATP-dependent DNA 3'-5' helicase required for initiation of viral DNA replication. It forms a complex with the viral E2 protein. The E1-E2 complex binds to the replication origin which contains binding sites for both proteins. During the initial step, a dimer of E1 interacts with a dimer of protein E2 leading to a complex that binds the viral origin of replication with high specificity. Then, a second dimer of E1 displaces the E2 dimer in an ATP-dependent manner to form the E1 tetramer. Following this, two E1 monomers are added to each half of the site, which results in the formation of two E1 trimers on the viral ori. Subsequently, two hexamers will be created. The double hexamer acts as a bi-directional helicase machinery and unwinds the viral DNA and then recruits the host DNA polymerase to start replication.</text>
</comment>
<name>A0A8A4XEL1_9VIRU</name>
<keyword evidence="2" id="KW-1048">Host nucleus</keyword>
<protein>
    <submittedName>
        <fullName evidence="13">Nonstructural protein</fullName>
    </submittedName>
</protein>
<evidence type="ECO:0000256" key="2">
    <source>
        <dbReference type="ARBA" id="ARBA00022562"/>
    </source>
</evidence>
<dbReference type="GO" id="GO:0042025">
    <property type="term" value="C:host cell nucleus"/>
    <property type="evidence" value="ECO:0007669"/>
    <property type="project" value="UniProtKB-SubCell"/>
</dbReference>
<dbReference type="GO" id="GO:0006260">
    <property type="term" value="P:DNA replication"/>
    <property type="evidence" value="ECO:0007669"/>
    <property type="project" value="UniProtKB-KW"/>
</dbReference>
<evidence type="ECO:0000256" key="10">
    <source>
        <dbReference type="ARBA" id="ARBA00093297"/>
    </source>
</evidence>
<dbReference type="InterPro" id="IPR027417">
    <property type="entry name" value="P-loop_NTPase"/>
</dbReference>
<evidence type="ECO:0000256" key="6">
    <source>
        <dbReference type="ARBA" id="ARBA00022806"/>
    </source>
</evidence>
<dbReference type="GO" id="GO:0016787">
    <property type="term" value="F:hydrolase activity"/>
    <property type="evidence" value="ECO:0007669"/>
    <property type="project" value="UniProtKB-KW"/>
</dbReference>
<keyword evidence="8" id="KW-0238">DNA-binding</keyword>
<accession>A0A8A4XEL1</accession>
<sequence>MDEVLTVQYNDTLQTGDISLYYEPENTFLELDKYTFSPSIQLKAKDRYLTLKYNSKKLYSWVIQVDPFSYSNIYEPDKCKKFFRYTIQNLLKFSPLKNKNYMAVLQDGQKKGLHAHLVLFEDNELSKCTLNSYIEFFNTCNNSGGINIVRNEDDMEIIDYHQLVYSNTYQKIKSSGSFINYLRNPYKFFFHLIVSQNEIWEMFSTFNKNYIFEQGTSAKKMKMLNENKTVNSDNACVIFMLQQLNNGISTYAELMKDIRIQQFLHLSNIQNIWNNCLQNFSVNNNHANNIKYILQCANEVSEENLCACAVFDWLKIQKINILDFVFDFNHFFFKLNNKRNMLLLEGIPNSGKSFFTKPFWELFLLHRRCTNEEKFSFSNVPGSGAILWDDPHVSPDTVDLVKQLTEGDRTMEIPIKGAKSQIVNSDPVYFFNVNKPLWRYCHSEREALIARGYYYTANVSITDKFCTNAEHYCNRLDAVHNTVQTSESESSEENLQNSSGPADSSANCFGRQHLINKNQVLSFIIILAKYNYINNPDIYYSIKNQFDKLCQHCKDDFTEFF</sequence>
<evidence type="ECO:0000256" key="4">
    <source>
        <dbReference type="ARBA" id="ARBA00022741"/>
    </source>
</evidence>
<evidence type="ECO:0000256" key="3">
    <source>
        <dbReference type="ARBA" id="ARBA00022705"/>
    </source>
</evidence>
<keyword evidence="7" id="KW-0067">ATP-binding</keyword>
<reference evidence="13" key="2">
    <citation type="journal article" date="2022" name="Gigascience">
        <title>Parvovirus dark matter in the cloaca of wild birds.</title>
        <authorList>
            <person name="Dai Z."/>
            <person name="Wang H."/>
            <person name="Wu H."/>
            <person name="Zhang Q."/>
            <person name="Ji L."/>
            <person name="Wang X."/>
            <person name="Shen Q."/>
            <person name="Yang S."/>
            <person name="Ma X."/>
            <person name="Shan T."/>
            <person name="Zhang W."/>
        </authorList>
    </citation>
    <scope>NUCLEOTIDE SEQUENCE</scope>
    <source>
        <strain evidence="13">Swa134par021</strain>
    </source>
</reference>
<keyword evidence="3" id="KW-0235">DNA replication</keyword>
<dbReference type="InterPro" id="IPR001177">
    <property type="entry name" value="PPV_DNA_helicase_E1_C"/>
</dbReference>
<keyword evidence="5" id="KW-0378">Hydrolase</keyword>
<reference evidence="13" key="1">
    <citation type="submission" date="2020-09" db="EMBL/GenBank/DDBJ databases">
        <authorList>
            <person name="Dai Z."/>
            <person name="Yang S."/>
            <person name="Zhang W."/>
        </authorList>
    </citation>
    <scope>NUCLEOTIDE SEQUENCE</scope>
    <source>
        <strain evidence="13">Swa134par021</strain>
    </source>
</reference>
<evidence type="ECO:0000313" key="13">
    <source>
        <dbReference type="EMBL" id="QTE04100.1"/>
    </source>
</evidence>
<dbReference type="GO" id="GO:0005524">
    <property type="term" value="F:ATP binding"/>
    <property type="evidence" value="ECO:0007669"/>
    <property type="project" value="UniProtKB-KW"/>
</dbReference>
<feature type="region of interest" description="Disordered" evidence="11">
    <location>
        <begin position="484"/>
        <end position="504"/>
    </location>
</feature>
<proteinExistence type="predicted"/>
<evidence type="ECO:0000256" key="1">
    <source>
        <dbReference type="ARBA" id="ARBA00004147"/>
    </source>
</evidence>
<keyword evidence="9" id="KW-0413">Isomerase</keyword>
<evidence type="ECO:0000256" key="11">
    <source>
        <dbReference type="SAM" id="MobiDB-lite"/>
    </source>
</evidence>